<dbReference type="RefSeq" id="WP_307338118.1">
    <property type="nucleotide sequence ID" value="NZ_JAUSUQ010000005.1"/>
</dbReference>
<dbReference type="Proteomes" id="UP001232445">
    <property type="component" value="Unassembled WGS sequence"/>
</dbReference>
<name>A0ABU0CV80_9BACI</name>
<gene>
    <name evidence="1" type="ORF">J2S00_001728</name>
</gene>
<evidence type="ECO:0000313" key="2">
    <source>
        <dbReference type="Proteomes" id="UP001232445"/>
    </source>
</evidence>
<protein>
    <submittedName>
        <fullName evidence="1">Chromosomal replication initiation ATPase DnaA</fullName>
    </submittedName>
</protein>
<comment type="caution">
    <text evidence="1">The sequence shown here is derived from an EMBL/GenBank/DDBJ whole genome shotgun (WGS) entry which is preliminary data.</text>
</comment>
<reference evidence="1 2" key="1">
    <citation type="submission" date="2023-07" db="EMBL/GenBank/DDBJ databases">
        <title>Genomic Encyclopedia of Type Strains, Phase IV (KMG-IV): sequencing the most valuable type-strain genomes for metagenomic binning, comparative biology and taxonomic classification.</title>
        <authorList>
            <person name="Goeker M."/>
        </authorList>
    </citation>
    <scope>NUCLEOTIDE SEQUENCE [LARGE SCALE GENOMIC DNA]</scope>
    <source>
        <strain evidence="1 2">DSM 17740</strain>
    </source>
</reference>
<evidence type="ECO:0000313" key="1">
    <source>
        <dbReference type="EMBL" id="MDQ0338942.1"/>
    </source>
</evidence>
<dbReference type="EMBL" id="JAUSUQ010000005">
    <property type="protein sequence ID" value="MDQ0338942.1"/>
    <property type="molecule type" value="Genomic_DNA"/>
</dbReference>
<sequence length="76" mass="8745">MSECKLDHSLEDVQKKLEEQAPFLPEDLYSRFKAFLTSDVDQATLNEAFHLLKKYDLASAEEQQARNAKIEVMIQG</sequence>
<organism evidence="1 2">
    <name type="scientific">Caldalkalibacillus uzonensis</name>
    <dbReference type="NCBI Taxonomy" id="353224"/>
    <lineage>
        <taxon>Bacteria</taxon>
        <taxon>Bacillati</taxon>
        <taxon>Bacillota</taxon>
        <taxon>Bacilli</taxon>
        <taxon>Bacillales</taxon>
        <taxon>Bacillaceae</taxon>
        <taxon>Caldalkalibacillus</taxon>
    </lineage>
</organism>
<keyword evidence="2" id="KW-1185">Reference proteome</keyword>
<proteinExistence type="predicted"/>
<accession>A0ABU0CV80</accession>